<organism evidence="2 3">
    <name type="scientific">Zizania palustris</name>
    <name type="common">Northern wild rice</name>
    <dbReference type="NCBI Taxonomy" id="103762"/>
    <lineage>
        <taxon>Eukaryota</taxon>
        <taxon>Viridiplantae</taxon>
        <taxon>Streptophyta</taxon>
        <taxon>Embryophyta</taxon>
        <taxon>Tracheophyta</taxon>
        <taxon>Spermatophyta</taxon>
        <taxon>Magnoliopsida</taxon>
        <taxon>Liliopsida</taxon>
        <taxon>Poales</taxon>
        <taxon>Poaceae</taxon>
        <taxon>BOP clade</taxon>
        <taxon>Oryzoideae</taxon>
        <taxon>Oryzeae</taxon>
        <taxon>Zizaniinae</taxon>
        <taxon>Zizania</taxon>
    </lineage>
</organism>
<comment type="caution">
    <text evidence="2">The sequence shown here is derived from an EMBL/GenBank/DDBJ whole genome shotgun (WGS) entry which is preliminary data.</text>
</comment>
<sequence>MTPPYTWPHRRISLAYTPKPTQAHQLTHRAQNRGSHSSVVIEVGSCGGPALVIDPTTRWEFDASSASRESTIRNKLAKRREKRFRDHAANGDRLRAATLSASPPPVSAPPLACSSPGISFAGNASASASA</sequence>
<evidence type="ECO:0000256" key="1">
    <source>
        <dbReference type="SAM" id="MobiDB-lite"/>
    </source>
</evidence>
<proteinExistence type="predicted"/>
<evidence type="ECO:0000313" key="2">
    <source>
        <dbReference type="EMBL" id="KAG8061363.1"/>
    </source>
</evidence>
<feature type="region of interest" description="Disordered" evidence="1">
    <location>
        <begin position="79"/>
        <end position="116"/>
    </location>
</feature>
<feature type="compositionally biased region" description="Basic and acidic residues" evidence="1">
    <location>
        <begin position="83"/>
        <end position="95"/>
    </location>
</feature>
<name>A0A8J5S0Y2_ZIZPA</name>
<reference evidence="2" key="2">
    <citation type="submission" date="2021-02" db="EMBL/GenBank/DDBJ databases">
        <authorList>
            <person name="Kimball J.A."/>
            <person name="Haas M.W."/>
            <person name="Macchietto M."/>
            <person name="Kono T."/>
            <person name="Duquette J."/>
            <person name="Shao M."/>
        </authorList>
    </citation>
    <scope>NUCLEOTIDE SEQUENCE</scope>
    <source>
        <tissue evidence="2">Fresh leaf tissue</tissue>
    </source>
</reference>
<accession>A0A8J5S0Y2</accession>
<protein>
    <submittedName>
        <fullName evidence="2">Uncharacterized protein</fullName>
    </submittedName>
</protein>
<dbReference type="Proteomes" id="UP000729402">
    <property type="component" value="Unassembled WGS sequence"/>
</dbReference>
<evidence type="ECO:0000313" key="3">
    <source>
        <dbReference type="Proteomes" id="UP000729402"/>
    </source>
</evidence>
<dbReference type="AlphaFoldDB" id="A0A8J5S0Y2"/>
<reference evidence="2" key="1">
    <citation type="journal article" date="2021" name="bioRxiv">
        <title>Whole Genome Assembly and Annotation of Northern Wild Rice, Zizania palustris L., Supports a Whole Genome Duplication in the Zizania Genus.</title>
        <authorList>
            <person name="Haas M."/>
            <person name="Kono T."/>
            <person name="Macchietto M."/>
            <person name="Millas R."/>
            <person name="McGilp L."/>
            <person name="Shao M."/>
            <person name="Duquette J."/>
            <person name="Hirsch C.N."/>
            <person name="Kimball J."/>
        </authorList>
    </citation>
    <scope>NUCLEOTIDE SEQUENCE</scope>
    <source>
        <tissue evidence="2">Fresh leaf tissue</tissue>
    </source>
</reference>
<keyword evidence="3" id="KW-1185">Reference proteome</keyword>
<dbReference type="EMBL" id="JAAALK010000286">
    <property type="protein sequence ID" value="KAG8061363.1"/>
    <property type="molecule type" value="Genomic_DNA"/>
</dbReference>
<gene>
    <name evidence="2" type="ORF">GUJ93_ZPchr0003g18019</name>
</gene>